<gene>
    <name evidence="2" type="ORF">O0235_07160</name>
</gene>
<proteinExistence type="predicted"/>
<evidence type="ECO:0000313" key="3">
    <source>
        <dbReference type="Proteomes" id="UP001212803"/>
    </source>
</evidence>
<name>A0ABY7M9Y8_9CHLR</name>
<keyword evidence="3" id="KW-1185">Reference proteome</keyword>
<feature type="domain" description="NYN" evidence="1">
    <location>
        <begin position="2"/>
        <end position="185"/>
    </location>
</feature>
<dbReference type="CDD" id="cd18722">
    <property type="entry name" value="PIN_NicB-like"/>
    <property type="match status" value="1"/>
</dbReference>
<dbReference type="Pfam" id="PF01936">
    <property type="entry name" value="NYN"/>
    <property type="match status" value="1"/>
</dbReference>
<evidence type="ECO:0000313" key="2">
    <source>
        <dbReference type="EMBL" id="WBL37344.1"/>
    </source>
</evidence>
<organism evidence="2 3">
    <name type="scientific">Tepidiforma flava</name>
    <dbReference type="NCBI Taxonomy" id="3004094"/>
    <lineage>
        <taxon>Bacteria</taxon>
        <taxon>Bacillati</taxon>
        <taxon>Chloroflexota</taxon>
        <taxon>Tepidiformia</taxon>
        <taxon>Tepidiformales</taxon>
        <taxon>Tepidiformaceae</taxon>
        <taxon>Tepidiforma</taxon>
    </lineage>
</organism>
<dbReference type="EMBL" id="CP115149">
    <property type="protein sequence ID" value="WBL37344.1"/>
    <property type="molecule type" value="Genomic_DNA"/>
</dbReference>
<protein>
    <submittedName>
        <fullName evidence="2">NYN domain-containing protein</fullName>
    </submittedName>
</protein>
<reference evidence="2 3" key="1">
    <citation type="journal article" date="2023" name="ISME J.">
        <title>Thermophilic Dehalococcoidia with unusual traits shed light on an unexpected past.</title>
        <authorList>
            <person name="Palmer M."/>
            <person name="Covington J.K."/>
            <person name="Zhou E.M."/>
            <person name="Thomas S.C."/>
            <person name="Habib N."/>
            <person name="Seymour C.O."/>
            <person name="Lai D."/>
            <person name="Johnston J."/>
            <person name="Hashimi A."/>
            <person name="Jiao J.Y."/>
            <person name="Muok A.R."/>
            <person name="Liu L."/>
            <person name="Xian W.D."/>
            <person name="Zhi X.Y."/>
            <person name="Li M.M."/>
            <person name="Silva L.P."/>
            <person name="Bowen B.P."/>
            <person name="Louie K."/>
            <person name="Briegel A."/>
            <person name="Pett-Ridge J."/>
            <person name="Weber P.K."/>
            <person name="Tocheva E.I."/>
            <person name="Woyke T."/>
            <person name="Northen T.R."/>
            <person name="Mayali X."/>
            <person name="Li W.J."/>
            <person name="Hedlund B.P."/>
        </authorList>
    </citation>
    <scope>NUCLEOTIDE SEQUENCE [LARGE SCALE GENOMIC DNA]</scope>
    <source>
        <strain evidence="2 3">YIM 72310</strain>
    </source>
</reference>
<evidence type="ECO:0000259" key="1">
    <source>
        <dbReference type="Pfam" id="PF01936"/>
    </source>
</evidence>
<accession>A0ABY7M9Y8</accession>
<dbReference type="Proteomes" id="UP001212803">
    <property type="component" value="Chromosome"/>
</dbReference>
<dbReference type="Gene3D" id="3.40.50.1010">
    <property type="entry name" value="5'-nuclease"/>
    <property type="match status" value="1"/>
</dbReference>
<sequence>MRAAVYIDGFNLYYGIRAMMRTRGAGELRWLDILELARKLLPRDDIVIVRYFTALVEGRPDDPGAAARQRAYLRALATLPGVELHFGTFRTRRVRLPRSNPKPGEPRTVEVLRTEEKGSDVNLATYLLLDGFQDRYDVAAVVSNDSDLVEPIRVAREHLRKEVFVVTPQPPMVNELRRVTTRVRDLRPGVVARCQLPVPVIDAHGREIRPPAAWGPVTPRP</sequence>
<dbReference type="RefSeq" id="WP_270057857.1">
    <property type="nucleotide sequence ID" value="NZ_CP115149.1"/>
</dbReference>
<dbReference type="InterPro" id="IPR021139">
    <property type="entry name" value="NYN"/>
</dbReference>